<dbReference type="AlphaFoldDB" id="A0A809RF52"/>
<dbReference type="PANTHER" id="PTHR37691">
    <property type="entry name" value="BLR3518 PROTEIN"/>
    <property type="match status" value="1"/>
</dbReference>
<dbReference type="RefSeq" id="WP_162084214.1">
    <property type="nucleotide sequence ID" value="NZ_AP021881.1"/>
</dbReference>
<keyword evidence="1" id="KW-0732">Signal</keyword>
<dbReference type="Pfam" id="PF02635">
    <property type="entry name" value="DsrE"/>
    <property type="match status" value="1"/>
</dbReference>
<dbReference type="InterPro" id="IPR027396">
    <property type="entry name" value="DsrEFH-like"/>
</dbReference>
<accession>A0A809RF52</accession>
<gene>
    <name evidence="2" type="ORF">SFSGTM_09740</name>
</gene>
<feature type="signal peptide" evidence="1">
    <location>
        <begin position="1"/>
        <end position="22"/>
    </location>
</feature>
<dbReference type="Proteomes" id="UP000463939">
    <property type="component" value="Chromosome"/>
</dbReference>
<feature type="chain" id="PRO_5032743227" description="DsrE family protein" evidence="1">
    <location>
        <begin position="23"/>
        <end position="141"/>
    </location>
</feature>
<proteinExistence type="predicted"/>
<evidence type="ECO:0000313" key="3">
    <source>
        <dbReference type="Proteomes" id="UP000463939"/>
    </source>
</evidence>
<dbReference type="InterPro" id="IPR003787">
    <property type="entry name" value="Sulphur_relay_DsrE/F-like"/>
</dbReference>
<evidence type="ECO:0000256" key="1">
    <source>
        <dbReference type="SAM" id="SignalP"/>
    </source>
</evidence>
<dbReference type="EMBL" id="AP021881">
    <property type="protein sequence ID" value="BBP00266.1"/>
    <property type="molecule type" value="Genomic_DNA"/>
</dbReference>
<dbReference type="KEGG" id="sniv:SFSGTM_09740"/>
<reference evidence="3" key="1">
    <citation type="submission" date="2019-11" db="EMBL/GenBank/DDBJ databases">
        <title>Isolation and characterization of a novel species in the genus Sulfuriferula.</title>
        <authorList>
            <person name="Mochizuki J."/>
            <person name="Kojima H."/>
            <person name="Fukui M."/>
        </authorList>
    </citation>
    <scope>NUCLEOTIDE SEQUENCE [LARGE SCALE GENOMIC DNA]</scope>
    <source>
        <strain evidence="3">SGTM</strain>
    </source>
</reference>
<evidence type="ECO:0008006" key="4">
    <source>
        <dbReference type="Google" id="ProtNLM"/>
    </source>
</evidence>
<organism evidence="2 3">
    <name type="scientific">Sulfuriferula nivalis</name>
    <dbReference type="NCBI Taxonomy" id="2675298"/>
    <lineage>
        <taxon>Bacteria</taxon>
        <taxon>Pseudomonadati</taxon>
        <taxon>Pseudomonadota</taxon>
        <taxon>Betaproteobacteria</taxon>
        <taxon>Nitrosomonadales</taxon>
        <taxon>Sulfuricellaceae</taxon>
        <taxon>Sulfuriferula</taxon>
    </lineage>
</organism>
<name>A0A809RF52_9PROT</name>
<keyword evidence="3" id="KW-1185">Reference proteome</keyword>
<protein>
    <recommendedName>
        <fullName evidence="4">DsrE family protein</fullName>
    </recommendedName>
</protein>
<evidence type="ECO:0000313" key="2">
    <source>
        <dbReference type="EMBL" id="BBP00266.1"/>
    </source>
</evidence>
<sequence length="141" mass="15732">MLKIKSWVLALCLTGASLGVHAAEEVKEHLIIQVSEDSVERLNAALNAAKFVQAQYGAPNVEIEIVVFGPGVQTVKYYAPKPLPERVKQEKYNGIRIVVCDYSMRAAKLRPSDMLRDVSYVPSGVVEIMEKEKLGWSYVRP</sequence>
<dbReference type="PANTHER" id="PTHR37691:SF1">
    <property type="entry name" value="BLR3518 PROTEIN"/>
    <property type="match status" value="1"/>
</dbReference>
<dbReference type="SUPFAM" id="SSF75169">
    <property type="entry name" value="DsrEFH-like"/>
    <property type="match status" value="1"/>
</dbReference>
<dbReference type="Gene3D" id="3.40.1260.10">
    <property type="entry name" value="DsrEFH-like"/>
    <property type="match status" value="1"/>
</dbReference>